<dbReference type="SMART" id="SM00858">
    <property type="entry name" value="SAF"/>
    <property type="match status" value="1"/>
</dbReference>
<evidence type="ECO:0000313" key="9">
    <source>
        <dbReference type="EMBL" id="MBE1160603.1"/>
    </source>
</evidence>
<feature type="chain" id="PRO_5045009554" description="Flagella basal body P-ring formation protein FlgA" evidence="7">
    <location>
        <begin position="25"/>
        <end position="241"/>
    </location>
</feature>
<dbReference type="RefSeq" id="WP_192555453.1">
    <property type="nucleotide sequence ID" value="NZ_JACZZA010000004.1"/>
</dbReference>
<gene>
    <name evidence="9" type="primary">flgA</name>
    <name evidence="9" type="ORF">IGX34_09390</name>
</gene>
<evidence type="ECO:0000256" key="2">
    <source>
        <dbReference type="ARBA" id="ARBA00010474"/>
    </source>
</evidence>
<dbReference type="Pfam" id="PF13144">
    <property type="entry name" value="ChapFlgA"/>
    <property type="match status" value="1"/>
</dbReference>
<evidence type="ECO:0000256" key="3">
    <source>
        <dbReference type="ARBA" id="ARBA00014754"/>
    </source>
</evidence>
<proteinExistence type="inferred from homology"/>
<reference evidence="9 10" key="1">
    <citation type="submission" date="2020-09" db="EMBL/GenBank/DDBJ databases">
        <title>Dyella sp. 7MK23 isolated from forest soil.</title>
        <authorList>
            <person name="Fu J."/>
        </authorList>
    </citation>
    <scope>NUCLEOTIDE SEQUENCE [LARGE SCALE GENOMIC DNA]</scope>
    <source>
        <strain evidence="9 10">7MK23</strain>
    </source>
</reference>
<keyword evidence="5 7" id="KW-0574">Periplasm</keyword>
<dbReference type="Proteomes" id="UP000651010">
    <property type="component" value="Unassembled WGS sequence"/>
</dbReference>
<name>A0ABR9G970_9GAMM</name>
<keyword evidence="7" id="KW-1005">Bacterial flagellum biogenesis</keyword>
<dbReference type="Gene3D" id="2.30.30.760">
    <property type="match status" value="1"/>
</dbReference>
<evidence type="ECO:0000256" key="7">
    <source>
        <dbReference type="RuleBase" id="RU362063"/>
    </source>
</evidence>
<comment type="subcellular location">
    <subcellularLocation>
        <location evidence="1 7">Periplasm</location>
    </subcellularLocation>
</comment>
<sequence length="241" mass="25692">MCSLRLRFGLAMAAGLLAPMHAMAGQVQDVVASAARTWLVDWARQANWPDPEIDVVVLPLRRPEPSCGQSLKVMPADTSQLARLRFSARCPDGASETYTVRAAVHSKALAVISAVPAGKPIDKSDVQQVDVNVALTPDAVRDPAEVAGRASQRPLRAGQVVQARFLKAGASVRRGQLVQIVSRQQHFQVSTQGTAMQRGEGNELVRVRVDASGKSILAWVVGPGVVEPMTGDSKAPGHPED</sequence>
<evidence type="ECO:0000256" key="5">
    <source>
        <dbReference type="ARBA" id="ARBA00022764"/>
    </source>
</evidence>
<dbReference type="PANTHER" id="PTHR36307">
    <property type="entry name" value="FLAGELLA BASAL BODY P-RING FORMATION PROTEIN FLGA"/>
    <property type="match status" value="1"/>
</dbReference>
<keyword evidence="9" id="KW-0966">Cell projection</keyword>
<evidence type="ECO:0000256" key="4">
    <source>
        <dbReference type="ARBA" id="ARBA00022729"/>
    </source>
</evidence>
<keyword evidence="10" id="KW-1185">Reference proteome</keyword>
<dbReference type="InterPro" id="IPR039246">
    <property type="entry name" value="Flagellar_FlgA"/>
</dbReference>
<accession>A0ABR9G970</accession>
<protein>
    <recommendedName>
        <fullName evidence="3 7">Flagella basal body P-ring formation protein FlgA</fullName>
    </recommendedName>
</protein>
<evidence type="ECO:0000259" key="8">
    <source>
        <dbReference type="SMART" id="SM00858"/>
    </source>
</evidence>
<dbReference type="NCBIfam" id="TIGR03170">
    <property type="entry name" value="flgA_cterm"/>
    <property type="match status" value="1"/>
</dbReference>
<dbReference type="CDD" id="cd11614">
    <property type="entry name" value="SAF_CpaB_FlgA_like"/>
    <property type="match status" value="1"/>
</dbReference>
<organism evidence="9 10">
    <name type="scientific">Dyella acidiphila</name>
    <dbReference type="NCBI Taxonomy" id="2775866"/>
    <lineage>
        <taxon>Bacteria</taxon>
        <taxon>Pseudomonadati</taxon>
        <taxon>Pseudomonadota</taxon>
        <taxon>Gammaproteobacteria</taxon>
        <taxon>Lysobacterales</taxon>
        <taxon>Rhodanobacteraceae</taxon>
        <taxon>Dyella</taxon>
    </lineage>
</organism>
<comment type="similarity">
    <text evidence="2 7">Belongs to the FlgA family.</text>
</comment>
<keyword evidence="4 7" id="KW-0732">Signal</keyword>
<dbReference type="InterPro" id="IPR013974">
    <property type="entry name" value="SAF"/>
</dbReference>
<dbReference type="EMBL" id="JACZZA010000004">
    <property type="protein sequence ID" value="MBE1160603.1"/>
    <property type="molecule type" value="Genomic_DNA"/>
</dbReference>
<comment type="function">
    <text evidence="6 7">Involved in the assembly process of the P-ring formation. It may associate with FlgF on the rod constituting a structure essential for the P-ring assembly or may act as a modulator protein for the P-ring assembly.</text>
</comment>
<dbReference type="PANTHER" id="PTHR36307:SF1">
    <property type="entry name" value="FLAGELLA BASAL BODY P-RING FORMATION PROTEIN FLGA"/>
    <property type="match status" value="1"/>
</dbReference>
<feature type="signal peptide" evidence="7">
    <location>
        <begin position="1"/>
        <end position="24"/>
    </location>
</feature>
<dbReference type="InterPro" id="IPR017585">
    <property type="entry name" value="SAF_FlgA"/>
</dbReference>
<evidence type="ECO:0000313" key="10">
    <source>
        <dbReference type="Proteomes" id="UP000651010"/>
    </source>
</evidence>
<keyword evidence="9" id="KW-0282">Flagellum</keyword>
<comment type="caution">
    <text evidence="9">The sequence shown here is derived from an EMBL/GenBank/DDBJ whole genome shotgun (WGS) entry which is preliminary data.</text>
</comment>
<keyword evidence="9" id="KW-0969">Cilium</keyword>
<evidence type="ECO:0000256" key="6">
    <source>
        <dbReference type="ARBA" id="ARBA00025643"/>
    </source>
</evidence>
<feature type="domain" description="SAF" evidence="8">
    <location>
        <begin position="106"/>
        <end position="167"/>
    </location>
</feature>
<evidence type="ECO:0000256" key="1">
    <source>
        <dbReference type="ARBA" id="ARBA00004418"/>
    </source>
</evidence>